<evidence type="ECO:0000256" key="1">
    <source>
        <dbReference type="SAM" id="MobiDB-lite"/>
    </source>
</evidence>
<evidence type="ECO:0000313" key="2">
    <source>
        <dbReference type="EMBL" id="KAL2520757.1"/>
    </source>
</evidence>
<dbReference type="InterPro" id="IPR008942">
    <property type="entry name" value="ENTH_VHS"/>
</dbReference>
<dbReference type="AlphaFoldDB" id="A0ABD1U713"/>
<proteinExistence type="predicted"/>
<dbReference type="PANTHER" id="PTHR15921">
    <property type="entry name" value="PRE-MRNA CLEAVAGE COMPLEX II"/>
    <property type="match status" value="1"/>
</dbReference>
<comment type="caution">
    <text evidence="2">The sequence shown here is derived from an EMBL/GenBank/DDBJ whole genome shotgun (WGS) entry which is preliminary data.</text>
</comment>
<feature type="region of interest" description="Disordered" evidence="1">
    <location>
        <begin position="50"/>
        <end position="73"/>
    </location>
</feature>
<dbReference type="EMBL" id="JBFOLJ010000007">
    <property type="protein sequence ID" value="KAL2520757.1"/>
    <property type="molecule type" value="Genomic_DNA"/>
</dbReference>
<dbReference type="InterPro" id="IPR045154">
    <property type="entry name" value="PCF11-like"/>
</dbReference>
<dbReference type="Gene3D" id="1.25.40.90">
    <property type="match status" value="1"/>
</dbReference>
<accession>A0ABD1U713</accession>
<keyword evidence="3" id="KW-1185">Reference proteome</keyword>
<dbReference type="SUPFAM" id="SSF48464">
    <property type="entry name" value="ENTH/VHS domain"/>
    <property type="match status" value="1"/>
</dbReference>
<name>A0ABD1U713_9LAMI</name>
<gene>
    <name evidence="2" type="ORF">Fot_24680</name>
</gene>
<protein>
    <submittedName>
        <fullName evidence="2">Polyadenylation and cleavage factor-like protein 4-like</fullName>
    </submittedName>
</protein>
<dbReference type="PANTHER" id="PTHR15921:SF12">
    <property type="entry name" value="POLYADENYLATION AND CLEAVAGE FACTOR HOMOLOG 4"/>
    <property type="match status" value="1"/>
</dbReference>
<feature type="compositionally biased region" description="Polar residues" evidence="1">
    <location>
        <begin position="53"/>
        <end position="66"/>
    </location>
</feature>
<dbReference type="Proteomes" id="UP001604277">
    <property type="component" value="Unassembled WGS sequence"/>
</dbReference>
<evidence type="ECO:0000313" key="3">
    <source>
        <dbReference type="Proteomes" id="UP001604277"/>
    </source>
</evidence>
<organism evidence="2 3">
    <name type="scientific">Forsythia ovata</name>
    <dbReference type="NCBI Taxonomy" id="205694"/>
    <lineage>
        <taxon>Eukaryota</taxon>
        <taxon>Viridiplantae</taxon>
        <taxon>Streptophyta</taxon>
        <taxon>Embryophyta</taxon>
        <taxon>Tracheophyta</taxon>
        <taxon>Spermatophyta</taxon>
        <taxon>Magnoliopsida</taxon>
        <taxon>eudicotyledons</taxon>
        <taxon>Gunneridae</taxon>
        <taxon>Pentapetalae</taxon>
        <taxon>asterids</taxon>
        <taxon>lamiids</taxon>
        <taxon>Lamiales</taxon>
        <taxon>Oleaceae</taxon>
        <taxon>Forsythieae</taxon>
        <taxon>Forsythia</taxon>
    </lineage>
</organism>
<sequence>MLELGNSTRNARSVPVEQKLPSLYLLDRIVKNIGRDYVRHFSERLPEVGAKGLSSSAHARTCHTTSPSPPSLDEFGVDSYSGAAERPSPSNSRFEYGFNRVMG</sequence>
<reference evidence="3" key="1">
    <citation type="submission" date="2024-07" db="EMBL/GenBank/DDBJ databases">
        <title>Two chromosome-level genome assemblies of Korean endemic species Abeliophyllum distichum and Forsythia ovata (Oleaceae).</title>
        <authorList>
            <person name="Jang H."/>
        </authorList>
    </citation>
    <scope>NUCLEOTIDE SEQUENCE [LARGE SCALE GENOMIC DNA]</scope>
</reference>